<reference evidence="2" key="1">
    <citation type="journal article" date="2019" name="Int. J. Syst. Evol. Microbiol.">
        <title>The Global Catalogue of Microorganisms (GCM) 10K type strain sequencing project: providing services to taxonomists for standard genome sequencing and annotation.</title>
        <authorList>
            <consortium name="The Broad Institute Genomics Platform"/>
            <consortium name="The Broad Institute Genome Sequencing Center for Infectious Disease"/>
            <person name="Wu L."/>
            <person name="Ma J."/>
        </authorList>
    </citation>
    <scope>NUCLEOTIDE SEQUENCE [LARGE SCALE GENOMIC DNA]</scope>
    <source>
        <strain evidence="2">CGMCC 4.7357</strain>
    </source>
</reference>
<gene>
    <name evidence="1" type="ORF">ACFO3G_00765</name>
</gene>
<comment type="caution">
    <text evidence="1">The sequence shown here is derived from an EMBL/GenBank/DDBJ whole genome shotgun (WGS) entry which is preliminary data.</text>
</comment>
<protein>
    <submittedName>
        <fullName evidence="1">Uncharacterized protein</fullName>
    </submittedName>
</protein>
<evidence type="ECO:0000313" key="1">
    <source>
        <dbReference type="EMBL" id="MFC4665166.1"/>
    </source>
</evidence>
<sequence length="74" mass="8357">MRAHLQPKVTFETKPVNCPACGRSCIVDVVYAPFDKETEEKVKQQKLIQGNEDPLAPHPTWGCTSCGTMFYKEK</sequence>
<proteinExistence type="predicted"/>
<organism evidence="1 2">
    <name type="scientific">Falsiporphyromonas endometrii</name>
    <dbReference type="NCBI Taxonomy" id="1387297"/>
    <lineage>
        <taxon>Bacteria</taxon>
        <taxon>Pseudomonadati</taxon>
        <taxon>Bacteroidota</taxon>
        <taxon>Bacteroidia</taxon>
        <taxon>Bacteroidales</taxon>
        <taxon>Porphyromonadaceae</taxon>
        <taxon>Falsiporphyromonas</taxon>
    </lineage>
</organism>
<evidence type="ECO:0000313" key="2">
    <source>
        <dbReference type="Proteomes" id="UP001596020"/>
    </source>
</evidence>
<accession>A0ABV9K5J9</accession>
<dbReference type="RefSeq" id="WP_380077055.1">
    <property type="nucleotide sequence ID" value="NZ_JBHSGO010000006.1"/>
</dbReference>
<dbReference type="Proteomes" id="UP001596020">
    <property type="component" value="Unassembled WGS sequence"/>
</dbReference>
<name>A0ABV9K5J9_9PORP</name>
<keyword evidence="2" id="KW-1185">Reference proteome</keyword>
<dbReference type="EMBL" id="JBHSGO010000006">
    <property type="protein sequence ID" value="MFC4665166.1"/>
    <property type="molecule type" value="Genomic_DNA"/>
</dbReference>